<dbReference type="InterPro" id="IPR000594">
    <property type="entry name" value="ThiF_NAD_FAD-bd"/>
</dbReference>
<reference evidence="3 4" key="1">
    <citation type="submission" date="2018-02" db="EMBL/GenBank/DDBJ databases">
        <authorList>
            <person name="Machado R.A."/>
        </authorList>
    </citation>
    <scope>NUCLEOTIDE SEQUENCE [LARGE SCALE GENOMIC DNA]</scope>
    <source>
        <strain evidence="3 4">DSM 19724</strain>
    </source>
</reference>
<gene>
    <name evidence="3" type="ORF">C5469_11110</name>
</gene>
<dbReference type="PANTHER" id="PTHR10953:SF102">
    <property type="entry name" value="ADENYLYLTRANSFERASE AND SULFURTRANSFERASE MOCS3"/>
    <property type="match status" value="1"/>
</dbReference>
<dbReference type="Pfam" id="PF00899">
    <property type="entry name" value="ThiF"/>
    <property type="match status" value="1"/>
</dbReference>
<dbReference type="SUPFAM" id="SSF69572">
    <property type="entry name" value="Activating enzymes of the ubiquitin-like proteins"/>
    <property type="match status" value="1"/>
</dbReference>
<evidence type="ECO:0000259" key="1">
    <source>
        <dbReference type="Pfam" id="PF00899"/>
    </source>
</evidence>
<dbReference type="InterPro" id="IPR035985">
    <property type="entry name" value="Ubiquitin-activating_enz"/>
</dbReference>
<keyword evidence="4" id="KW-1185">Reference proteome</keyword>
<sequence>MWEMNMRITKPLIKRSHHIILSDDGDICIGEIPKKSRIIKNPPEWVKVVLSKLDGFHTIPRIIKEISHMGYEINENEIVNFIEKLNSFGLVEDNAIFSDVLTSQEIELYDRQLLQYSLIDNENINSIKYQEKLKKSRVLVLGMGGWGTWCSLQLALAGVGTLRIVDGDDVELSNLNRQVLYTFDDIGKNKVDAAEEGIKRHNKYTNVEKYFEFATTDENRLKEMLDGVDLVLLAWASLGYFRKNTVEGIVHELACNKNIPVIELGGDPFEISVGPIYLNNGQEKTYFDAKKSIKKQFYSENSDVKKFQEARMKQQFLDGNRKVNAWQSAPSLAAMSGLVADQVVKIITGYDEPALVGKKLYISLRDFKTREEHIFDEN</sequence>
<evidence type="ECO:0000313" key="3">
    <source>
        <dbReference type="EMBL" id="NHB92670.1"/>
    </source>
</evidence>
<accession>A0A7X5QEI9</accession>
<dbReference type="GO" id="GO:0016779">
    <property type="term" value="F:nucleotidyltransferase activity"/>
    <property type="evidence" value="ECO:0007669"/>
    <property type="project" value="TreeGrafter"/>
</dbReference>
<dbReference type="GO" id="GO:0032446">
    <property type="term" value="P:protein modification by small protein conjugation"/>
    <property type="evidence" value="ECO:0007669"/>
    <property type="project" value="TreeGrafter"/>
</dbReference>
<dbReference type="EMBL" id="PUJW01000010">
    <property type="protein sequence ID" value="NHB92670.1"/>
    <property type="molecule type" value="Genomic_DNA"/>
</dbReference>
<evidence type="ECO:0000259" key="2">
    <source>
        <dbReference type="Pfam" id="PF21475"/>
    </source>
</evidence>
<proteinExistence type="predicted"/>
<dbReference type="InterPro" id="IPR049268">
    <property type="entry name" value="PaaA-like_N"/>
</dbReference>
<evidence type="ECO:0000313" key="4">
    <source>
        <dbReference type="Proteomes" id="UP000591844"/>
    </source>
</evidence>
<organism evidence="3 4">
    <name type="scientific">Photorhabdus cinerea</name>
    <dbReference type="NCBI Taxonomy" id="471575"/>
    <lineage>
        <taxon>Bacteria</taxon>
        <taxon>Pseudomonadati</taxon>
        <taxon>Pseudomonadota</taxon>
        <taxon>Gammaproteobacteria</taxon>
        <taxon>Enterobacterales</taxon>
        <taxon>Morganellaceae</taxon>
        <taxon>Photorhabdus</taxon>
    </lineage>
</organism>
<dbReference type="GO" id="GO:0005737">
    <property type="term" value="C:cytoplasm"/>
    <property type="evidence" value="ECO:0007669"/>
    <property type="project" value="TreeGrafter"/>
</dbReference>
<evidence type="ECO:0008006" key="5">
    <source>
        <dbReference type="Google" id="ProtNLM"/>
    </source>
</evidence>
<dbReference type="GO" id="GO:0004792">
    <property type="term" value="F:thiosulfate-cyanide sulfurtransferase activity"/>
    <property type="evidence" value="ECO:0007669"/>
    <property type="project" value="TreeGrafter"/>
</dbReference>
<dbReference type="Proteomes" id="UP000591844">
    <property type="component" value="Unassembled WGS sequence"/>
</dbReference>
<name>A0A7X5QEI9_9GAMM</name>
<comment type="caution">
    <text evidence="3">The sequence shown here is derived from an EMBL/GenBank/DDBJ whole genome shotgun (WGS) entry which is preliminary data.</text>
</comment>
<dbReference type="InterPro" id="IPR045886">
    <property type="entry name" value="ThiF/MoeB/HesA"/>
</dbReference>
<dbReference type="Gene3D" id="3.40.50.720">
    <property type="entry name" value="NAD(P)-binding Rossmann-like Domain"/>
    <property type="match status" value="1"/>
</dbReference>
<dbReference type="GO" id="GO:0008641">
    <property type="term" value="F:ubiquitin-like modifier activating enzyme activity"/>
    <property type="evidence" value="ECO:0007669"/>
    <property type="project" value="InterPro"/>
</dbReference>
<feature type="domain" description="PaaA-like N-terminal" evidence="2">
    <location>
        <begin position="16"/>
        <end position="74"/>
    </location>
</feature>
<dbReference type="AlphaFoldDB" id="A0A7X5QEI9"/>
<feature type="domain" description="THIF-type NAD/FAD binding fold" evidence="1">
    <location>
        <begin position="109"/>
        <end position="370"/>
    </location>
</feature>
<dbReference type="PANTHER" id="PTHR10953">
    <property type="entry name" value="UBIQUITIN-ACTIVATING ENZYME E1"/>
    <property type="match status" value="1"/>
</dbReference>
<dbReference type="Pfam" id="PF21475">
    <property type="entry name" value="PaaA-like_N"/>
    <property type="match status" value="1"/>
</dbReference>
<protein>
    <recommendedName>
        <fullName evidence="5">THIF-type NAD/FAD binding fold domain-containing protein</fullName>
    </recommendedName>
</protein>